<keyword evidence="2" id="KW-0560">Oxidoreductase</keyword>
<proteinExistence type="predicted"/>
<accession>A0ABS6IM97</accession>
<keyword evidence="2" id="KW-0503">Monooxygenase</keyword>
<dbReference type="GO" id="GO:0004497">
    <property type="term" value="F:monooxygenase activity"/>
    <property type="evidence" value="ECO:0007669"/>
    <property type="project" value="UniProtKB-KW"/>
</dbReference>
<dbReference type="InterPro" id="IPR007138">
    <property type="entry name" value="ABM_dom"/>
</dbReference>
<keyword evidence="3" id="KW-1185">Reference proteome</keyword>
<comment type="caution">
    <text evidence="2">The sequence shown here is derived from an EMBL/GenBank/DDBJ whole genome shotgun (WGS) entry which is preliminary data.</text>
</comment>
<evidence type="ECO:0000313" key="2">
    <source>
        <dbReference type="EMBL" id="MBU8874892.1"/>
    </source>
</evidence>
<dbReference type="PANTHER" id="PTHR33336:SF3">
    <property type="entry name" value="ABM DOMAIN-CONTAINING PROTEIN"/>
    <property type="match status" value="1"/>
</dbReference>
<sequence>MIHVIAIITAKPGNREEVIGHFKAIVPAVHAEKGCIEYRITVDADAGPFAKVGTDTFVVIEKWQSMDDLKAHIGADAGLQMLAKTEALLADRVVHILEDA</sequence>
<protein>
    <submittedName>
        <fullName evidence="2">Antibiotic biosynthesis monooxygenase</fullName>
    </submittedName>
</protein>
<evidence type="ECO:0000313" key="3">
    <source>
        <dbReference type="Proteomes" id="UP000727907"/>
    </source>
</evidence>
<organism evidence="2 3">
    <name type="scientific">Reyranella humidisoli</name>
    <dbReference type="NCBI Taxonomy" id="2849149"/>
    <lineage>
        <taxon>Bacteria</taxon>
        <taxon>Pseudomonadati</taxon>
        <taxon>Pseudomonadota</taxon>
        <taxon>Alphaproteobacteria</taxon>
        <taxon>Hyphomicrobiales</taxon>
        <taxon>Reyranellaceae</taxon>
        <taxon>Reyranella</taxon>
    </lineage>
</organism>
<dbReference type="EMBL" id="JAHOPB010000001">
    <property type="protein sequence ID" value="MBU8874892.1"/>
    <property type="molecule type" value="Genomic_DNA"/>
</dbReference>
<dbReference type="InterPro" id="IPR050744">
    <property type="entry name" value="AI-2_Isomerase_LsrG"/>
</dbReference>
<dbReference type="PROSITE" id="PS51725">
    <property type="entry name" value="ABM"/>
    <property type="match status" value="1"/>
</dbReference>
<dbReference type="Pfam" id="PF03992">
    <property type="entry name" value="ABM"/>
    <property type="match status" value="1"/>
</dbReference>
<dbReference type="RefSeq" id="WP_216961229.1">
    <property type="nucleotide sequence ID" value="NZ_JAHOPB010000001.1"/>
</dbReference>
<feature type="domain" description="ABM" evidence="1">
    <location>
        <begin position="2"/>
        <end position="97"/>
    </location>
</feature>
<evidence type="ECO:0000259" key="1">
    <source>
        <dbReference type="PROSITE" id="PS51725"/>
    </source>
</evidence>
<gene>
    <name evidence="2" type="ORF">KQ910_14035</name>
</gene>
<dbReference type="Proteomes" id="UP000727907">
    <property type="component" value="Unassembled WGS sequence"/>
</dbReference>
<reference evidence="2 3" key="1">
    <citation type="submission" date="2021-06" db="EMBL/GenBank/DDBJ databases">
        <authorList>
            <person name="Lee D.H."/>
        </authorList>
    </citation>
    <scope>NUCLEOTIDE SEQUENCE [LARGE SCALE GENOMIC DNA]</scope>
    <source>
        <strain evidence="2 3">MMS21-HV4-11</strain>
    </source>
</reference>
<dbReference type="PANTHER" id="PTHR33336">
    <property type="entry name" value="QUINOL MONOOXYGENASE YGIN-RELATED"/>
    <property type="match status" value="1"/>
</dbReference>
<name>A0ABS6IM97_9HYPH</name>